<name>A0AA51R9X2_9BACT</name>
<gene>
    <name evidence="3" type="ORF">QYS48_31970</name>
</gene>
<evidence type="ECO:0000256" key="1">
    <source>
        <dbReference type="SAM" id="MobiDB-lite"/>
    </source>
</evidence>
<proteinExistence type="predicted"/>
<feature type="transmembrane region" description="Helical" evidence="2">
    <location>
        <begin position="12"/>
        <end position="31"/>
    </location>
</feature>
<dbReference type="Proteomes" id="UP001244443">
    <property type="component" value="Chromosome"/>
</dbReference>
<evidence type="ECO:0000256" key="2">
    <source>
        <dbReference type="SAM" id="Phobius"/>
    </source>
</evidence>
<keyword evidence="2" id="KW-0472">Membrane</keyword>
<sequence length="136" mass="15513">MQKSTSNIFQKFFWHILLSIGIIVSANAAVVNDDSEISIFDTPTKEFSTFFSNQDSKDHSPISDLPQDDTSSQENGEEENEENSDNDYDSEFSNTQLEGLADPFLNSFDTTFNTVVAKSYKIPLYILFHCWKDYLV</sequence>
<protein>
    <submittedName>
        <fullName evidence="3">Uncharacterized protein</fullName>
    </submittedName>
</protein>
<dbReference type="EMBL" id="CP129970">
    <property type="protein sequence ID" value="WMN06233.1"/>
    <property type="molecule type" value="Genomic_DNA"/>
</dbReference>
<keyword evidence="2" id="KW-1133">Transmembrane helix</keyword>
<dbReference type="RefSeq" id="WP_308355996.1">
    <property type="nucleotide sequence ID" value="NZ_CP129970.2"/>
</dbReference>
<evidence type="ECO:0000313" key="3">
    <source>
        <dbReference type="EMBL" id="WMN06233.1"/>
    </source>
</evidence>
<dbReference type="AlphaFoldDB" id="A0AA51R9X2"/>
<evidence type="ECO:0000313" key="4">
    <source>
        <dbReference type="Proteomes" id="UP001244443"/>
    </source>
</evidence>
<keyword evidence="4" id="KW-1185">Reference proteome</keyword>
<feature type="region of interest" description="Disordered" evidence="1">
    <location>
        <begin position="50"/>
        <end position="92"/>
    </location>
</feature>
<keyword evidence="2" id="KW-0812">Transmembrane</keyword>
<reference evidence="3" key="1">
    <citation type="submission" date="2023-08" db="EMBL/GenBank/DDBJ databases">
        <title>Comparative genomics and taxonomic characterization of three novel marine species of genus Marivirga.</title>
        <authorList>
            <person name="Muhammad N."/>
            <person name="Kim S.-G."/>
        </authorList>
    </citation>
    <scope>NUCLEOTIDE SEQUENCE [LARGE SCALE GENOMIC DNA]</scope>
    <source>
        <strain evidence="3">ABR2-2</strain>
    </source>
</reference>
<feature type="compositionally biased region" description="Acidic residues" evidence="1">
    <location>
        <begin position="75"/>
        <end position="90"/>
    </location>
</feature>
<organism evidence="3 4">
    <name type="scientific">Marivirga arenosa</name>
    <dbReference type="NCBI Taxonomy" id="3059076"/>
    <lineage>
        <taxon>Bacteria</taxon>
        <taxon>Pseudomonadati</taxon>
        <taxon>Bacteroidota</taxon>
        <taxon>Cytophagia</taxon>
        <taxon>Cytophagales</taxon>
        <taxon>Marivirgaceae</taxon>
        <taxon>Marivirga</taxon>
    </lineage>
</organism>
<accession>A0AA51R9X2</accession>